<evidence type="ECO:0000256" key="4">
    <source>
        <dbReference type="ARBA" id="ARBA00022679"/>
    </source>
</evidence>
<dbReference type="GO" id="GO:0030158">
    <property type="term" value="F:protein xylosyltransferase activity"/>
    <property type="evidence" value="ECO:0007669"/>
    <property type="project" value="InterPro"/>
</dbReference>
<name>A0A317EQQ6_9SPHI</name>
<evidence type="ECO:0000313" key="15">
    <source>
        <dbReference type="EMBL" id="PWS29221.1"/>
    </source>
</evidence>
<keyword evidence="11" id="KW-0472">Membrane</keyword>
<dbReference type="GO" id="GO:0016020">
    <property type="term" value="C:membrane"/>
    <property type="evidence" value="ECO:0007669"/>
    <property type="project" value="InterPro"/>
</dbReference>
<keyword evidence="16" id="KW-1185">Reference proteome</keyword>
<reference evidence="15 16" key="1">
    <citation type="submission" date="2018-05" db="EMBL/GenBank/DDBJ databases">
        <title>Pedobacter paludis sp. nov., isolated from wetland soil.</title>
        <authorList>
            <person name="Zhang Y."/>
            <person name="Wang G."/>
        </authorList>
    </citation>
    <scope>NUCLEOTIDE SEQUENCE [LARGE SCALE GENOMIC DNA]</scope>
    <source>
        <strain evidence="15 16">KCTC22721</strain>
    </source>
</reference>
<evidence type="ECO:0000256" key="14">
    <source>
        <dbReference type="ARBA" id="ARBA00042865"/>
    </source>
</evidence>
<dbReference type="GO" id="GO:0046872">
    <property type="term" value="F:metal ion binding"/>
    <property type="evidence" value="ECO:0007669"/>
    <property type="project" value="UniProtKB-KW"/>
</dbReference>
<proteinExistence type="predicted"/>
<evidence type="ECO:0000313" key="16">
    <source>
        <dbReference type="Proteomes" id="UP000245379"/>
    </source>
</evidence>
<evidence type="ECO:0000256" key="6">
    <source>
        <dbReference type="ARBA" id="ARBA00022723"/>
    </source>
</evidence>
<dbReference type="PANTHER" id="PTHR46025">
    <property type="entry name" value="XYLOSYLTRANSFERASE OXT"/>
    <property type="match status" value="1"/>
</dbReference>
<dbReference type="GO" id="GO:0015012">
    <property type="term" value="P:heparan sulfate proteoglycan biosynthetic process"/>
    <property type="evidence" value="ECO:0007669"/>
    <property type="project" value="TreeGrafter"/>
</dbReference>
<dbReference type="Proteomes" id="UP000245379">
    <property type="component" value="Unassembled WGS sequence"/>
</dbReference>
<keyword evidence="8" id="KW-0735">Signal-anchor</keyword>
<keyword evidence="3" id="KW-0328">Glycosyltransferase</keyword>
<sequence>MKVAHLIMAYKNPAQLERMIKSMHHPDFYFFIHLDKKIDIAPFIYLQNLEHVKFIENRVLCNWGGFSFVNAILSSIEELLVTQQQFDFYNLMSSQDYPIKPVSHIHNFYQNHVGKSFVSYDEESDKTWWAHAVTRFQMYHFTDLNFKGRYFIQALMNKYLPKRKFPLPLKLYGSSISSWWSISNEAAHYLVNYMKKSAKLKKFMRFTWGSDEFIIATVLMNSDLQKTIINNNLRFITWEDGSANPRILTINDMESIKKSDKLFARKFDILVDDKVLDSIDLENQKLD</sequence>
<dbReference type="RefSeq" id="WP_109924650.1">
    <property type="nucleotide sequence ID" value="NZ_QGNZ01000001.1"/>
</dbReference>
<dbReference type="InterPro" id="IPR003406">
    <property type="entry name" value="Glyco_trans_14"/>
</dbReference>
<keyword evidence="5" id="KW-0812">Transmembrane</keyword>
<accession>A0A317EQQ6</accession>
<keyword evidence="12" id="KW-1015">Disulfide bond</keyword>
<dbReference type="Pfam" id="PF02485">
    <property type="entry name" value="Branch"/>
    <property type="match status" value="1"/>
</dbReference>
<evidence type="ECO:0000256" key="8">
    <source>
        <dbReference type="ARBA" id="ARBA00022968"/>
    </source>
</evidence>
<dbReference type="GO" id="GO:0050650">
    <property type="term" value="P:chondroitin sulfate proteoglycan biosynthetic process"/>
    <property type="evidence" value="ECO:0007669"/>
    <property type="project" value="TreeGrafter"/>
</dbReference>
<evidence type="ECO:0000256" key="13">
    <source>
        <dbReference type="ARBA" id="ARBA00023180"/>
    </source>
</evidence>
<evidence type="ECO:0000256" key="11">
    <source>
        <dbReference type="ARBA" id="ARBA00023136"/>
    </source>
</evidence>
<dbReference type="InterPro" id="IPR043538">
    <property type="entry name" value="XYLT"/>
</dbReference>
<evidence type="ECO:0000256" key="7">
    <source>
        <dbReference type="ARBA" id="ARBA00022824"/>
    </source>
</evidence>
<evidence type="ECO:0000256" key="9">
    <source>
        <dbReference type="ARBA" id="ARBA00022989"/>
    </source>
</evidence>
<evidence type="ECO:0000256" key="5">
    <source>
        <dbReference type="ARBA" id="ARBA00022692"/>
    </source>
</evidence>
<gene>
    <name evidence="15" type="ORF">DHW03_05200</name>
</gene>
<evidence type="ECO:0000256" key="3">
    <source>
        <dbReference type="ARBA" id="ARBA00022676"/>
    </source>
</evidence>
<comment type="caution">
    <text evidence="15">The sequence shown here is derived from an EMBL/GenBank/DDBJ whole genome shotgun (WGS) entry which is preliminary data.</text>
</comment>
<dbReference type="PANTHER" id="PTHR46025:SF3">
    <property type="entry name" value="XYLOSYLTRANSFERASE OXT"/>
    <property type="match status" value="1"/>
</dbReference>
<dbReference type="AlphaFoldDB" id="A0A317EQQ6"/>
<evidence type="ECO:0000256" key="10">
    <source>
        <dbReference type="ARBA" id="ARBA00023034"/>
    </source>
</evidence>
<evidence type="ECO:0000256" key="12">
    <source>
        <dbReference type="ARBA" id="ARBA00023157"/>
    </source>
</evidence>
<organism evidence="15 16">
    <name type="scientific">Pedobacter yonginense</name>
    <dbReference type="NCBI Taxonomy" id="651869"/>
    <lineage>
        <taxon>Bacteria</taxon>
        <taxon>Pseudomonadati</taxon>
        <taxon>Bacteroidota</taxon>
        <taxon>Sphingobacteriia</taxon>
        <taxon>Sphingobacteriales</taxon>
        <taxon>Sphingobacteriaceae</taxon>
        <taxon>Pedobacter</taxon>
    </lineage>
</organism>
<keyword evidence="7" id="KW-0256">Endoplasmic reticulum</keyword>
<evidence type="ECO:0000256" key="1">
    <source>
        <dbReference type="ARBA" id="ARBA00004323"/>
    </source>
</evidence>
<keyword evidence="13" id="KW-0325">Glycoprotein</keyword>
<evidence type="ECO:0000256" key="2">
    <source>
        <dbReference type="ARBA" id="ARBA00004648"/>
    </source>
</evidence>
<keyword evidence="9" id="KW-1133">Transmembrane helix</keyword>
<protein>
    <recommendedName>
        <fullName evidence="14">Peptide O-xylosyltransferase</fullName>
    </recommendedName>
</protein>
<keyword evidence="4 15" id="KW-0808">Transferase</keyword>
<keyword evidence="6" id="KW-0479">Metal-binding</keyword>
<keyword evidence="10" id="KW-0333">Golgi apparatus</keyword>
<comment type="subcellular location">
    <subcellularLocation>
        <location evidence="2">Endoplasmic reticulum membrane</location>
        <topology evidence="2">Single-pass type II membrane protein</topology>
    </subcellularLocation>
    <subcellularLocation>
        <location evidence="1">Golgi apparatus membrane</location>
        <topology evidence="1">Single-pass type II membrane protein</topology>
    </subcellularLocation>
</comment>
<dbReference type="EMBL" id="QGNZ01000001">
    <property type="protein sequence ID" value="PWS29221.1"/>
    <property type="molecule type" value="Genomic_DNA"/>
</dbReference>
<dbReference type="OrthoDB" id="7943907at2"/>